<sequence length="148" mass="16844">MTPAKFARDECANLIAPRECLGVSVDSLLDHGQPKTATPRDVCLIFLGKRCTYFERVILPLADDPSPKDDPGLQARRAYARSEYLGLHARAKTRTHPRTPPRSCADCGTPIPPRFRLCHACRAKHQRLAYRRNRARLHHDQLPRHLPH</sequence>
<reference evidence="1" key="1">
    <citation type="submission" date="2020-03" db="EMBL/GenBank/DDBJ databases">
        <title>The deep terrestrial virosphere.</title>
        <authorList>
            <person name="Holmfeldt K."/>
            <person name="Nilsson E."/>
            <person name="Simone D."/>
            <person name="Lopez-Fernandez M."/>
            <person name="Wu X."/>
            <person name="de Brujin I."/>
            <person name="Lundin D."/>
            <person name="Andersson A."/>
            <person name="Bertilsson S."/>
            <person name="Dopson M."/>
        </authorList>
    </citation>
    <scope>NUCLEOTIDE SEQUENCE</scope>
    <source>
        <strain evidence="3">MM415A01153</strain>
        <strain evidence="2">MM415B01264</strain>
        <strain evidence="1">TM448A00526</strain>
        <strain evidence="4">TM448B01370</strain>
    </source>
</reference>
<evidence type="ECO:0000313" key="3">
    <source>
        <dbReference type="EMBL" id="QJA78022.1"/>
    </source>
</evidence>
<dbReference type="EMBL" id="MT141376">
    <property type="protein sequence ID" value="QJA59595.1"/>
    <property type="molecule type" value="Genomic_DNA"/>
</dbReference>
<evidence type="ECO:0000313" key="4">
    <source>
        <dbReference type="EMBL" id="QJH98685.1"/>
    </source>
</evidence>
<organism evidence="1">
    <name type="scientific">viral metagenome</name>
    <dbReference type="NCBI Taxonomy" id="1070528"/>
    <lineage>
        <taxon>unclassified sequences</taxon>
        <taxon>metagenomes</taxon>
        <taxon>organismal metagenomes</taxon>
    </lineage>
</organism>
<dbReference type="EMBL" id="MT142316">
    <property type="protein sequence ID" value="QJA78022.1"/>
    <property type="molecule type" value="Genomic_DNA"/>
</dbReference>
<name>A0A6H1ZGV9_9ZZZZ</name>
<accession>A0A6H1ZGV9</accession>
<evidence type="ECO:0000313" key="1">
    <source>
        <dbReference type="EMBL" id="QJA46794.1"/>
    </source>
</evidence>
<dbReference type="EMBL" id="MT144748">
    <property type="protein sequence ID" value="QJH98685.1"/>
    <property type="molecule type" value="Genomic_DNA"/>
</dbReference>
<proteinExistence type="predicted"/>
<dbReference type="EMBL" id="MT144021">
    <property type="protein sequence ID" value="QJA46794.1"/>
    <property type="molecule type" value="Genomic_DNA"/>
</dbReference>
<protein>
    <submittedName>
        <fullName evidence="1">Uncharacterized protein</fullName>
    </submittedName>
</protein>
<dbReference type="AlphaFoldDB" id="A0A6H1ZGV9"/>
<gene>
    <name evidence="3" type="ORF">MM415A01153_0001</name>
    <name evidence="2" type="ORF">MM415B01264_0015</name>
    <name evidence="1" type="ORF">TM448A00526_0024</name>
    <name evidence="4" type="ORF">TM448B01370_0001</name>
</gene>
<evidence type="ECO:0000313" key="2">
    <source>
        <dbReference type="EMBL" id="QJA59595.1"/>
    </source>
</evidence>